<feature type="transmembrane region" description="Helical" evidence="1">
    <location>
        <begin position="93"/>
        <end position="115"/>
    </location>
</feature>
<dbReference type="InterPro" id="IPR036736">
    <property type="entry name" value="ACP-like_sf"/>
</dbReference>
<feature type="transmembrane region" description="Helical" evidence="1">
    <location>
        <begin position="714"/>
        <end position="741"/>
    </location>
</feature>
<dbReference type="OrthoDB" id="10253115at2759"/>
<evidence type="ECO:0000256" key="1">
    <source>
        <dbReference type="SAM" id="Phobius"/>
    </source>
</evidence>
<dbReference type="EMBL" id="CAICTM010002849">
    <property type="protein sequence ID" value="CAB9530365.1"/>
    <property type="molecule type" value="Genomic_DNA"/>
</dbReference>
<name>A0A9N8HZB9_9STRA</name>
<keyword evidence="3" id="KW-0436">Ligase</keyword>
<dbReference type="PROSITE" id="PS00455">
    <property type="entry name" value="AMP_BINDING"/>
    <property type="match status" value="1"/>
</dbReference>
<dbReference type="Pfam" id="PF00501">
    <property type="entry name" value="AMP-binding"/>
    <property type="match status" value="1"/>
</dbReference>
<protein>
    <submittedName>
        <fullName evidence="3">Fatty-acid--CoA ligase FadD21</fullName>
    </submittedName>
</protein>
<dbReference type="SUPFAM" id="SSF56801">
    <property type="entry name" value="Acetyl-CoA synthetase-like"/>
    <property type="match status" value="1"/>
</dbReference>
<dbReference type="GO" id="GO:0016874">
    <property type="term" value="F:ligase activity"/>
    <property type="evidence" value="ECO:0007669"/>
    <property type="project" value="UniProtKB-KW"/>
</dbReference>
<evidence type="ECO:0000313" key="4">
    <source>
        <dbReference type="Proteomes" id="UP001153069"/>
    </source>
</evidence>
<evidence type="ECO:0000313" key="3">
    <source>
        <dbReference type="EMBL" id="CAB9530365.1"/>
    </source>
</evidence>
<dbReference type="PANTHER" id="PTHR22754">
    <property type="entry name" value="DISCO-INTERACTING PROTEIN 2 DIP2 -RELATED"/>
    <property type="match status" value="1"/>
</dbReference>
<accession>A0A9N8HZB9</accession>
<dbReference type="SUPFAM" id="SSF47336">
    <property type="entry name" value="ACP-like"/>
    <property type="match status" value="1"/>
</dbReference>
<feature type="domain" description="Carrier" evidence="2">
    <location>
        <begin position="617"/>
        <end position="692"/>
    </location>
</feature>
<dbReference type="InterPro" id="IPR020845">
    <property type="entry name" value="AMP-binding_CS"/>
</dbReference>
<proteinExistence type="predicted"/>
<dbReference type="Proteomes" id="UP001153069">
    <property type="component" value="Unassembled WGS sequence"/>
</dbReference>
<dbReference type="InterPro" id="IPR000873">
    <property type="entry name" value="AMP-dep_synth/lig_dom"/>
</dbReference>
<dbReference type="InterPro" id="IPR045851">
    <property type="entry name" value="AMP-bd_C_sf"/>
</dbReference>
<feature type="transmembrane region" description="Helical" evidence="1">
    <location>
        <begin position="1078"/>
        <end position="1095"/>
    </location>
</feature>
<dbReference type="Pfam" id="PF00550">
    <property type="entry name" value="PP-binding"/>
    <property type="match status" value="1"/>
</dbReference>
<dbReference type="Gene3D" id="3.40.50.12780">
    <property type="entry name" value="N-terminal domain of ligase-like"/>
    <property type="match status" value="1"/>
</dbReference>
<feature type="transmembrane region" description="Helical" evidence="1">
    <location>
        <begin position="899"/>
        <end position="921"/>
    </location>
</feature>
<keyword evidence="1" id="KW-0812">Transmembrane</keyword>
<feature type="transmembrane region" description="Helical" evidence="1">
    <location>
        <begin position="867"/>
        <end position="887"/>
    </location>
</feature>
<sequence length="1284" mass="144523">MKPTREHSRTCSSRQLSVHDVENGESRHFLQELKDVVAANKDRVYAFWYDNEGEETDRYTWDELWREAGVIAHHLRVEWEVKKGDHVVLCYNFGLHFFATFLGCLRAGVVAVLVYPPTPPLIKSLAKMNAVVKDCAAKLILCDSDILFYKRVPNTDFLDEDLDNDAVAFLQYTSGSTGEPKGVMITFAALQADVELIIVGFNKGMAQNGFVPPEERSGFSWLPQYHDLGLIYCGIAQFAAGWQMHCMSPITFVRKPTLWMELMSKHKVKWSSAPNFAYKLTARKWQEKVAKQGSNVPALDLSCIHHMSNVAEPIHLDTKQQFEKAFSGYGLPKTWFMAAYGLAEHCVAACYITDYQLSSTTNDRPNQFVACGIRESFAPGLVIKMVDPNTKVEVPDGTIGELWINSKCVAAGYFSQPEKSAAVFRAVLASDEGNASPTTYLRTGDLAFYEDDKVFICGRMKDLIIVRGANVYPQDLEQASQESCKSVRPGCVAAFSSDDVTNDGEVEVVFEIRKCFESEAEKATEEVYDGIFQVSGVRASRIVAIEERSISKTTSGKVRRRENRRRLHEGELDIVFERRAKEEEEPRIGNGAKICDLPKGRGDTERMEDLSEFVDCMPSELEEIDELGQVLREFFGQSFRWEAGWEDMGLSSMSALELQESISAALSTNLPEDCFHRHPTPNDLRAYLQENQDQGIPIELPKLPKDSASMCWELMALIQLLGAALVLLMFAVSAVPAYLYVLIGKYQARQVNIPSRSYICFWMVDRLIHFWEFFVGFFIIDTPILRQYYSWLGAQIHPSAQLKAFAREFDLVKIEEDCVLEQNLRCRLFSTRSQGCTKGEFSLRFRPICSEKGAVIRGALLPGTKTLWLVFELYAHLGFFLGAEAVLEAMALPTWRYSPLVSFLLLLFIVQILSLAASILLKWLLIRKRHPGSAERCKLQLFADWAADYHFRLSTFLLFSISSNSKMWNLVLMLYGMDVDFQSKILVISFPPSLVDLVKVKRSVVSKVAFEAESDNLFLQTVIEDSSIGYNTVVGPGVKCRNAIIPPARYITENVTKNENAKDVPLVEDLVRSLQVDILYILLWALLTIGMFPTYELVTNVSPGLAYTPLLFLAACALFLVSSLAVLKVIQLATYGMSNQRREPWSVPLYAVYVTANWALQTWSVLPVLWGTPWFNICWRFLGARFQGEGHVLYMGEEFYDAPYLTFRKNTILDGSHVSGHYVVYNCVTLGNCEATGVISPFSYMAAASSAGLKETGETRHFFVRVGATSRPGSEGATDRLPPV</sequence>
<dbReference type="Gene3D" id="1.10.1200.10">
    <property type="entry name" value="ACP-like"/>
    <property type="match status" value="1"/>
</dbReference>
<keyword evidence="1" id="KW-1133">Transmembrane helix</keyword>
<organism evidence="3 4">
    <name type="scientific">Seminavis robusta</name>
    <dbReference type="NCBI Taxonomy" id="568900"/>
    <lineage>
        <taxon>Eukaryota</taxon>
        <taxon>Sar</taxon>
        <taxon>Stramenopiles</taxon>
        <taxon>Ochrophyta</taxon>
        <taxon>Bacillariophyta</taxon>
        <taxon>Bacillariophyceae</taxon>
        <taxon>Bacillariophycidae</taxon>
        <taxon>Naviculales</taxon>
        <taxon>Naviculaceae</taxon>
        <taxon>Seminavis</taxon>
    </lineage>
</organism>
<gene>
    <name evidence="3" type="ORF">SEMRO_2851_G338570.1</name>
</gene>
<dbReference type="PANTHER" id="PTHR22754:SF32">
    <property type="entry name" value="DISCO-INTERACTING PROTEIN 2"/>
    <property type="match status" value="1"/>
</dbReference>
<reference evidence="3" key="1">
    <citation type="submission" date="2020-06" db="EMBL/GenBank/DDBJ databases">
        <authorList>
            <consortium name="Plant Systems Biology data submission"/>
        </authorList>
    </citation>
    <scope>NUCLEOTIDE SEQUENCE</scope>
    <source>
        <strain evidence="3">D6</strain>
    </source>
</reference>
<dbReference type="InterPro" id="IPR009081">
    <property type="entry name" value="PP-bd_ACP"/>
</dbReference>
<evidence type="ECO:0000259" key="2">
    <source>
        <dbReference type="PROSITE" id="PS50075"/>
    </source>
</evidence>
<keyword evidence="4" id="KW-1185">Reference proteome</keyword>
<feature type="transmembrane region" description="Helical" evidence="1">
    <location>
        <begin position="1107"/>
        <end position="1127"/>
    </location>
</feature>
<keyword evidence="1" id="KW-0472">Membrane</keyword>
<dbReference type="PROSITE" id="PS50075">
    <property type="entry name" value="CARRIER"/>
    <property type="match status" value="1"/>
</dbReference>
<dbReference type="InterPro" id="IPR042099">
    <property type="entry name" value="ANL_N_sf"/>
</dbReference>
<dbReference type="Gene3D" id="3.30.300.30">
    <property type="match status" value="1"/>
</dbReference>
<comment type="caution">
    <text evidence="3">The sequence shown here is derived from an EMBL/GenBank/DDBJ whole genome shotgun (WGS) entry which is preliminary data.</text>
</comment>